<evidence type="ECO:0000259" key="5">
    <source>
        <dbReference type="Pfam" id="PF13193"/>
    </source>
</evidence>
<dbReference type="SUPFAM" id="SSF56801">
    <property type="entry name" value="Acetyl-CoA synthetase-like"/>
    <property type="match status" value="1"/>
</dbReference>
<comment type="similarity">
    <text evidence="1">Belongs to the ATP-dependent AMP-binding enzyme family.</text>
</comment>
<feature type="domain" description="AMP-binding enzyme C-terminal" evidence="5">
    <location>
        <begin position="497"/>
        <end position="572"/>
    </location>
</feature>
<dbReference type="GO" id="GO:0006631">
    <property type="term" value="P:fatty acid metabolic process"/>
    <property type="evidence" value="ECO:0007669"/>
    <property type="project" value="TreeGrafter"/>
</dbReference>
<dbReference type="InterPro" id="IPR045851">
    <property type="entry name" value="AMP-bd_C_sf"/>
</dbReference>
<evidence type="ECO:0000313" key="6">
    <source>
        <dbReference type="EMBL" id="NDK90339.1"/>
    </source>
</evidence>
<dbReference type="PROSITE" id="PS00455">
    <property type="entry name" value="AMP_BINDING"/>
    <property type="match status" value="1"/>
</dbReference>
<feature type="region of interest" description="Disordered" evidence="3">
    <location>
        <begin position="198"/>
        <end position="220"/>
    </location>
</feature>
<evidence type="ECO:0000256" key="2">
    <source>
        <dbReference type="ARBA" id="ARBA00022598"/>
    </source>
</evidence>
<feature type="domain" description="AMP-dependent synthetase/ligase" evidence="4">
    <location>
        <begin position="69"/>
        <end position="449"/>
    </location>
</feature>
<keyword evidence="2" id="KW-0436">Ligase</keyword>
<name>A0A7K3LQ24_9ACTN</name>
<dbReference type="AlphaFoldDB" id="A0A7K3LQ24"/>
<dbReference type="InterPro" id="IPR025110">
    <property type="entry name" value="AMP-bd_C"/>
</dbReference>
<evidence type="ECO:0000256" key="1">
    <source>
        <dbReference type="ARBA" id="ARBA00006432"/>
    </source>
</evidence>
<sequence length="586" mass="62109">MTTTATTSPARAASPVHAVADRARSATWLTGVLVRSGFLGPARPDRYLRMGLSLRRHGGPSPVSGIGLAAARTPEGTALIDERGSLTWAELDARADALAAGLADLLGPRSGEQPPRTAIMCRNHRGLVESLAATSRLGADAILLNTGFAGPQFAEVIAREGAELLIVDDEFDALVAEAVERVPRLRCLRAWIDDAPVTPDTAVTPDSPATPHTPATPNAVGTLESVISGHAGRRAPRPARAGRVVLLTSGTTGTPKGARRGGSTDVASLAAILDRIPWRAGESMVIAAPIFHAWGFGQVAIAATMSVTMIMRRRFDPLATMELVERHRATGLAVVPVMLERIMDLPASVLDTIDVPSLRFVTASGSRMRADAVQQFMNRFGEVIYNSYNATEAGLISTATPADLRAAPDTAGRPLVGTDVRILDDDGDEVPTGGIGRIVVAGNSGFDGYTTADTKDFADRHMVSGDLGYLDAAGRLYVVGRDDEMIVSGGENVYPLEVEQTLSEHPAVADVAVIGVDDEKFGQRLAAFVVGRPEQAVDPGELRDHVRCRLAGFKVPRDVHVIDELPRNATGKILKRVLADDLRRVG</sequence>
<gene>
    <name evidence="6" type="ORF">GYA93_12200</name>
</gene>
<dbReference type="CDD" id="cd04433">
    <property type="entry name" value="AFD_class_I"/>
    <property type="match status" value="1"/>
</dbReference>
<dbReference type="PANTHER" id="PTHR43201">
    <property type="entry name" value="ACYL-COA SYNTHETASE"/>
    <property type="match status" value="1"/>
</dbReference>
<dbReference type="FunFam" id="3.30.300.30:FF:000008">
    <property type="entry name" value="2,3-dihydroxybenzoate-AMP ligase"/>
    <property type="match status" value="1"/>
</dbReference>
<evidence type="ECO:0000259" key="4">
    <source>
        <dbReference type="Pfam" id="PF00501"/>
    </source>
</evidence>
<dbReference type="Gene3D" id="3.40.50.12780">
    <property type="entry name" value="N-terminal domain of ligase-like"/>
    <property type="match status" value="1"/>
</dbReference>
<reference evidence="6 7" key="1">
    <citation type="submission" date="2020-01" db="EMBL/GenBank/DDBJ databases">
        <title>Investigation of new actinobacteria for the biodesulphurisation of diesel fuel.</title>
        <authorList>
            <person name="Athi Narayanan S.M."/>
        </authorList>
    </citation>
    <scope>NUCLEOTIDE SEQUENCE [LARGE SCALE GENOMIC DNA]</scope>
    <source>
        <strain evidence="6 7">213E</strain>
    </source>
</reference>
<dbReference type="InterPro" id="IPR000873">
    <property type="entry name" value="AMP-dep_synth/lig_dom"/>
</dbReference>
<dbReference type="GO" id="GO:0031956">
    <property type="term" value="F:medium-chain fatty acid-CoA ligase activity"/>
    <property type="evidence" value="ECO:0007669"/>
    <property type="project" value="TreeGrafter"/>
</dbReference>
<keyword evidence="7" id="KW-1185">Reference proteome</keyword>
<dbReference type="InterPro" id="IPR042099">
    <property type="entry name" value="ANL_N_sf"/>
</dbReference>
<dbReference type="Gene3D" id="3.30.300.30">
    <property type="match status" value="1"/>
</dbReference>
<feature type="compositionally biased region" description="Low complexity" evidence="3">
    <location>
        <begin position="204"/>
        <end position="219"/>
    </location>
</feature>
<dbReference type="InterPro" id="IPR020845">
    <property type="entry name" value="AMP-binding_CS"/>
</dbReference>
<dbReference type="Pfam" id="PF00501">
    <property type="entry name" value="AMP-binding"/>
    <property type="match status" value="1"/>
</dbReference>
<proteinExistence type="inferred from homology"/>
<evidence type="ECO:0000313" key="7">
    <source>
        <dbReference type="Proteomes" id="UP000466307"/>
    </source>
</evidence>
<dbReference type="Proteomes" id="UP000466307">
    <property type="component" value="Unassembled WGS sequence"/>
</dbReference>
<comment type="caution">
    <text evidence="6">The sequence shown here is derived from an EMBL/GenBank/DDBJ whole genome shotgun (WGS) entry which is preliminary data.</text>
</comment>
<dbReference type="PANTHER" id="PTHR43201:SF5">
    <property type="entry name" value="MEDIUM-CHAIN ACYL-COA LIGASE ACSF2, MITOCHONDRIAL"/>
    <property type="match status" value="1"/>
</dbReference>
<dbReference type="Pfam" id="PF13193">
    <property type="entry name" value="AMP-binding_C"/>
    <property type="match status" value="1"/>
</dbReference>
<dbReference type="EMBL" id="JAADZU010000035">
    <property type="protein sequence ID" value="NDK90339.1"/>
    <property type="molecule type" value="Genomic_DNA"/>
</dbReference>
<evidence type="ECO:0000256" key="3">
    <source>
        <dbReference type="SAM" id="MobiDB-lite"/>
    </source>
</evidence>
<dbReference type="RefSeq" id="WP_059039148.1">
    <property type="nucleotide sequence ID" value="NZ_JAADZU010000035.1"/>
</dbReference>
<protein>
    <submittedName>
        <fullName evidence="6">AMP-binding protein</fullName>
    </submittedName>
</protein>
<accession>A0A7K3LQ24</accession>
<organism evidence="6 7">
    <name type="scientific">Gordonia desulfuricans</name>
    <dbReference type="NCBI Taxonomy" id="89051"/>
    <lineage>
        <taxon>Bacteria</taxon>
        <taxon>Bacillati</taxon>
        <taxon>Actinomycetota</taxon>
        <taxon>Actinomycetes</taxon>
        <taxon>Mycobacteriales</taxon>
        <taxon>Gordoniaceae</taxon>
        <taxon>Gordonia</taxon>
    </lineage>
</organism>